<evidence type="ECO:0000313" key="2">
    <source>
        <dbReference type="EMBL" id="CAA9370317.1"/>
    </source>
</evidence>
<organism evidence="2">
    <name type="scientific">uncultured Nocardioidaceae bacterium</name>
    <dbReference type="NCBI Taxonomy" id="253824"/>
    <lineage>
        <taxon>Bacteria</taxon>
        <taxon>Bacillati</taxon>
        <taxon>Actinomycetota</taxon>
        <taxon>Actinomycetes</taxon>
        <taxon>Propionibacteriales</taxon>
        <taxon>Nocardioidaceae</taxon>
        <taxon>environmental samples</taxon>
    </lineage>
</organism>
<dbReference type="AlphaFoldDB" id="A0A6J4MZ79"/>
<protein>
    <submittedName>
        <fullName evidence="2">Rod shape-determining protein MreB</fullName>
    </submittedName>
</protein>
<feature type="compositionally biased region" description="Basic and acidic residues" evidence="1">
    <location>
        <begin position="1"/>
        <end position="16"/>
    </location>
</feature>
<evidence type="ECO:0000256" key="1">
    <source>
        <dbReference type="SAM" id="MobiDB-lite"/>
    </source>
</evidence>
<reference evidence="2" key="1">
    <citation type="submission" date="2020-02" db="EMBL/GenBank/DDBJ databases">
        <authorList>
            <person name="Meier V. D."/>
        </authorList>
    </citation>
    <scope>NUCLEOTIDE SEQUENCE</scope>
    <source>
        <strain evidence="2">AVDCRST_MAG47</strain>
    </source>
</reference>
<accession>A0A6J4MZ79</accession>
<feature type="region of interest" description="Disordered" evidence="1">
    <location>
        <begin position="1"/>
        <end position="86"/>
    </location>
</feature>
<gene>
    <name evidence="2" type="ORF">AVDCRST_MAG47-1120</name>
</gene>
<feature type="non-terminal residue" evidence="2">
    <location>
        <position position="1"/>
    </location>
</feature>
<proteinExistence type="predicted"/>
<dbReference type="EMBL" id="CADCUK010000081">
    <property type="protein sequence ID" value="CAA9370317.1"/>
    <property type="molecule type" value="Genomic_DNA"/>
</dbReference>
<sequence length="86" mass="9454">RHHRRGTGDPRPDPARARRRHHGPRPRPHRGHRPAPRPRRAAAPRDRHAGPRRGGPAALGGARCRQVRRGVRGSPAGARVRAPATV</sequence>
<name>A0A6J4MZ79_9ACTN</name>
<feature type="non-terminal residue" evidence="2">
    <location>
        <position position="86"/>
    </location>
</feature>
<feature type="compositionally biased region" description="Basic residues" evidence="1">
    <location>
        <begin position="17"/>
        <end position="42"/>
    </location>
</feature>
<feature type="compositionally biased region" description="Low complexity" evidence="1">
    <location>
        <begin position="54"/>
        <end position="63"/>
    </location>
</feature>